<dbReference type="AlphaFoldDB" id="A7SS91"/>
<sequence>MKLSLVFVGVVQLSLILAHTSSRCKNCCTHGHDGKNGVPGIPAIPGKPGTPGNSGDVGRDGRPGAPGPKGPPGPKGSRGPMGVQGGTTHVNWKQCAWKKEDARDHGLLKDCVFRKRHQNTSLRVQFVGTLRIYNCNGCCKRWFFTFNGAECNGPLTIEGVIYMDKGTGANIQNLHRVRVIKGYCTNIHKGTIRVGFNVGNCAGYGNADAHTGWNAVSRIIVEEVPPQQS</sequence>
<dbReference type="Proteomes" id="UP000001593">
    <property type="component" value="Unassembled WGS sequence"/>
</dbReference>
<organism evidence="4 5">
    <name type="scientific">Nematostella vectensis</name>
    <name type="common">Starlet sea anemone</name>
    <dbReference type="NCBI Taxonomy" id="45351"/>
    <lineage>
        <taxon>Eukaryota</taxon>
        <taxon>Metazoa</taxon>
        <taxon>Cnidaria</taxon>
        <taxon>Anthozoa</taxon>
        <taxon>Hexacorallia</taxon>
        <taxon>Actiniaria</taxon>
        <taxon>Edwardsiidae</taxon>
        <taxon>Nematostella</taxon>
    </lineage>
</organism>
<keyword evidence="2" id="KW-0732">Signal</keyword>
<name>A7SS91_NEMVE</name>
<protein>
    <recommendedName>
        <fullName evidence="3">CTHRC1 C-terminal domain-containing protein</fullName>
    </recommendedName>
</protein>
<dbReference type="PhylomeDB" id="A7SS91"/>
<evidence type="ECO:0000259" key="3">
    <source>
        <dbReference type="Pfam" id="PF25815"/>
    </source>
</evidence>
<dbReference type="EMBL" id="DS469774">
    <property type="protein sequence ID" value="EDO33404.1"/>
    <property type="molecule type" value="Genomic_DNA"/>
</dbReference>
<evidence type="ECO:0000313" key="5">
    <source>
        <dbReference type="Proteomes" id="UP000001593"/>
    </source>
</evidence>
<accession>A7SS91</accession>
<gene>
    <name evidence="4" type="ORF">NEMVEDRAFT_v1g216666</name>
</gene>
<proteinExistence type="predicted"/>
<feature type="domain" description="CTHRC1 C-terminal" evidence="3">
    <location>
        <begin position="89"/>
        <end position="221"/>
    </location>
</feature>
<dbReference type="HOGENOM" id="CLU_099891_1_0_1"/>
<dbReference type="InterPro" id="IPR050149">
    <property type="entry name" value="Collagen_superfamily"/>
</dbReference>
<dbReference type="InterPro" id="IPR057873">
    <property type="entry name" value="CTHRC1_C"/>
</dbReference>
<dbReference type="eggNOG" id="ENOG502QSJD">
    <property type="taxonomic scope" value="Eukaryota"/>
</dbReference>
<evidence type="ECO:0000256" key="1">
    <source>
        <dbReference type="SAM" id="MobiDB-lite"/>
    </source>
</evidence>
<dbReference type="KEGG" id="nve:5504608"/>
<dbReference type="Pfam" id="PF25815">
    <property type="entry name" value="CTHRC1_C"/>
    <property type="match status" value="1"/>
</dbReference>
<dbReference type="InParanoid" id="A7SS91"/>
<feature type="compositionally biased region" description="Pro residues" evidence="1">
    <location>
        <begin position="65"/>
        <end position="74"/>
    </location>
</feature>
<dbReference type="Pfam" id="PF01391">
    <property type="entry name" value="Collagen"/>
    <property type="match status" value="1"/>
</dbReference>
<feature type="region of interest" description="Disordered" evidence="1">
    <location>
        <begin position="38"/>
        <end position="84"/>
    </location>
</feature>
<evidence type="ECO:0000313" key="4">
    <source>
        <dbReference type="EMBL" id="EDO33404.1"/>
    </source>
</evidence>
<dbReference type="InterPro" id="IPR008160">
    <property type="entry name" value="Collagen"/>
</dbReference>
<reference evidence="4 5" key="1">
    <citation type="journal article" date="2007" name="Science">
        <title>Sea anemone genome reveals ancestral eumetazoan gene repertoire and genomic organization.</title>
        <authorList>
            <person name="Putnam N.H."/>
            <person name="Srivastava M."/>
            <person name="Hellsten U."/>
            <person name="Dirks B."/>
            <person name="Chapman J."/>
            <person name="Salamov A."/>
            <person name="Terry A."/>
            <person name="Shapiro H."/>
            <person name="Lindquist E."/>
            <person name="Kapitonov V.V."/>
            <person name="Jurka J."/>
            <person name="Genikhovich G."/>
            <person name="Grigoriev I.V."/>
            <person name="Lucas S.M."/>
            <person name="Steele R.E."/>
            <person name="Finnerty J.R."/>
            <person name="Technau U."/>
            <person name="Martindale M.Q."/>
            <person name="Rokhsar D.S."/>
        </authorList>
    </citation>
    <scope>NUCLEOTIDE SEQUENCE [LARGE SCALE GENOMIC DNA]</scope>
    <source>
        <strain evidence="5">CH2 X CH6</strain>
    </source>
</reference>
<dbReference type="OMA" id="PCQGAER"/>
<feature type="signal peptide" evidence="2">
    <location>
        <begin position="1"/>
        <end position="18"/>
    </location>
</feature>
<feature type="chain" id="PRO_5002715271" description="CTHRC1 C-terminal domain-containing protein" evidence="2">
    <location>
        <begin position="19"/>
        <end position="229"/>
    </location>
</feature>
<dbReference type="PANTHER" id="PTHR24023">
    <property type="entry name" value="COLLAGEN ALPHA"/>
    <property type="match status" value="1"/>
</dbReference>
<keyword evidence="5" id="KW-1185">Reference proteome</keyword>
<dbReference type="OrthoDB" id="10045715at2759"/>
<evidence type="ECO:0000256" key="2">
    <source>
        <dbReference type="SAM" id="SignalP"/>
    </source>
</evidence>
<dbReference type="PANTHER" id="PTHR24023:SF1082">
    <property type="entry name" value="COLLAGEN TRIPLE HELIX REPEAT"/>
    <property type="match status" value="1"/>
</dbReference>